<protein>
    <submittedName>
        <fullName evidence="1">Uncharacterized protein</fullName>
    </submittedName>
</protein>
<accession>A0A2H5F126</accession>
<name>A0A2H5F126_9RHOB</name>
<dbReference type="OrthoDB" id="4795870at2"/>
<sequence length="334" mass="37759">MLQQERVYAKRDALIKSLKPQQAVQRVTTAIEDLVGYVSGEETLEFASGAYASVSHAPRFDIFMAQSDVHGRQLALSFIAAMKLLTFDLDGKMRKAGLKPWNEIGFARVSGMDSPLFQSIGWQKEADRYLEHIWTAYLSANADKTNILFGDPSPGSWINQHSNPYLVQKAAWFTTMTTVDPTLWRQYGYDPDAESLGPYLRLAQVWDDSDPAKVRNALQAVRDMNLGSTFIKDEPKGRRVYIVDEFLLLDDYDIRSVNMRRIAKGLAPVEVESYLPDPLPNAVLPFVQDDIFWPIYLKMCAELGAAPIRPESPLQVRLEPETLRLQVVDPGSMR</sequence>
<proteinExistence type="predicted"/>
<dbReference type="KEGG" id="pzh:CX676_14685"/>
<keyword evidence="2" id="KW-1185">Reference proteome</keyword>
<evidence type="ECO:0000313" key="1">
    <source>
        <dbReference type="EMBL" id="AUH65255.1"/>
    </source>
</evidence>
<gene>
    <name evidence="1" type="ORF">CX676_14685</name>
</gene>
<dbReference type="Proteomes" id="UP000234530">
    <property type="component" value="Chromosome"/>
</dbReference>
<dbReference type="RefSeq" id="WP_101753278.1">
    <property type="nucleotide sequence ID" value="NZ_CP025430.1"/>
</dbReference>
<reference evidence="1 2" key="1">
    <citation type="journal article" date="2013" name="Antonie Van Leeuwenhoek">
        <title>Paracoccus zhejiangensis sp. nov., isolated from activated sludge in wastewater-treatment system.</title>
        <authorList>
            <person name="Wu Z.G."/>
            <person name="Zhang D.F."/>
            <person name="Liu Y.L."/>
            <person name="Wang F."/>
            <person name="Jiang X."/>
            <person name="Li C."/>
            <person name="Li S.P."/>
            <person name="Hong Q."/>
            <person name="Li W.J."/>
        </authorList>
    </citation>
    <scope>NUCLEOTIDE SEQUENCE [LARGE SCALE GENOMIC DNA]</scope>
    <source>
        <strain evidence="1 2">J6</strain>
    </source>
</reference>
<dbReference type="EMBL" id="CP025430">
    <property type="protein sequence ID" value="AUH65255.1"/>
    <property type="molecule type" value="Genomic_DNA"/>
</dbReference>
<dbReference type="AlphaFoldDB" id="A0A2H5F126"/>
<organism evidence="1 2">
    <name type="scientific">Paracoccus zhejiangensis</name>
    <dbReference type="NCBI Taxonomy" id="1077935"/>
    <lineage>
        <taxon>Bacteria</taxon>
        <taxon>Pseudomonadati</taxon>
        <taxon>Pseudomonadota</taxon>
        <taxon>Alphaproteobacteria</taxon>
        <taxon>Rhodobacterales</taxon>
        <taxon>Paracoccaceae</taxon>
        <taxon>Paracoccus</taxon>
    </lineage>
</organism>
<evidence type="ECO:0000313" key="2">
    <source>
        <dbReference type="Proteomes" id="UP000234530"/>
    </source>
</evidence>